<evidence type="ECO:0000313" key="8">
    <source>
        <dbReference type="EMBL" id="MFC6198021.1"/>
    </source>
</evidence>
<sequence length="145" mass="15118">MEAAIDSFSHGFDNFLISTIVAGLLLTGSCVVYVLLTPMKELELLRQGNASAGLALAGVIIGLAIPMASALAFSISVFEQIIWGVVALLIQLLAFRGVDLLLKDLPKRIENDEAGAAILLIAVKISSALIIGAALWPATAPVPLP</sequence>
<evidence type="ECO:0000256" key="2">
    <source>
        <dbReference type="ARBA" id="ARBA00005779"/>
    </source>
</evidence>
<dbReference type="InterPro" id="IPR007140">
    <property type="entry name" value="DUF350"/>
</dbReference>
<gene>
    <name evidence="8" type="ORF">ACFQDM_08025</name>
</gene>
<evidence type="ECO:0000256" key="3">
    <source>
        <dbReference type="ARBA" id="ARBA00022475"/>
    </source>
</evidence>
<reference evidence="9" key="1">
    <citation type="journal article" date="2019" name="Int. J. Syst. Evol. Microbiol.">
        <title>The Global Catalogue of Microorganisms (GCM) 10K type strain sequencing project: providing services to taxonomists for standard genome sequencing and annotation.</title>
        <authorList>
            <consortium name="The Broad Institute Genomics Platform"/>
            <consortium name="The Broad Institute Genome Sequencing Center for Infectious Disease"/>
            <person name="Wu L."/>
            <person name="Ma J."/>
        </authorList>
    </citation>
    <scope>NUCLEOTIDE SEQUENCE [LARGE SCALE GENOMIC DNA]</scope>
    <source>
        <strain evidence="9">CGMCC-1.15741</strain>
    </source>
</reference>
<dbReference type="EMBL" id="JBHSSW010000009">
    <property type="protein sequence ID" value="MFC6198021.1"/>
    <property type="molecule type" value="Genomic_DNA"/>
</dbReference>
<proteinExistence type="inferred from homology"/>
<organism evidence="8 9">
    <name type="scientific">Ponticaulis profundi</name>
    <dbReference type="NCBI Taxonomy" id="2665222"/>
    <lineage>
        <taxon>Bacteria</taxon>
        <taxon>Pseudomonadati</taxon>
        <taxon>Pseudomonadota</taxon>
        <taxon>Alphaproteobacteria</taxon>
        <taxon>Hyphomonadales</taxon>
        <taxon>Hyphomonadaceae</taxon>
        <taxon>Ponticaulis</taxon>
    </lineage>
</organism>
<keyword evidence="6 7" id="KW-0472">Membrane</keyword>
<comment type="subcellular location">
    <subcellularLocation>
        <location evidence="1">Cell membrane</location>
        <topology evidence="1">Multi-pass membrane protein</topology>
    </subcellularLocation>
</comment>
<dbReference type="PANTHER" id="PTHR40043:SF1">
    <property type="entry name" value="UPF0719 INNER MEMBRANE PROTEIN YJFL"/>
    <property type="match status" value="1"/>
</dbReference>
<evidence type="ECO:0000256" key="6">
    <source>
        <dbReference type="ARBA" id="ARBA00023136"/>
    </source>
</evidence>
<feature type="transmembrane region" description="Helical" evidence="7">
    <location>
        <begin position="48"/>
        <end position="75"/>
    </location>
</feature>
<comment type="similarity">
    <text evidence="2">Belongs to the UPF0719 family.</text>
</comment>
<comment type="caution">
    <text evidence="8">The sequence shown here is derived from an EMBL/GenBank/DDBJ whole genome shotgun (WGS) entry which is preliminary data.</text>
</comment>
<keyword evidence="5 7" id="KW-1133">Transmembrane helix</keyword>
<name>A0ABW1S9T3_9PROT</name>
<dbReference type="PANTHER" id="PTHR40043">
    <property type="entry name" value="UPF0719 INNER MEMBRANE PROTEIN YJFL"/>
    <property type="match status" value="1"/>
</dbReference>
<evidence type="ECO:0000256" key="7">
    <source>
        <dbReference type="SAM" id="Phobius"/>
    </source>
</evidence>
<evidence type="ECO:0000256" key="4">
    <source>
        <dbReference type="ARBA" id="ARBA00022692"/>
    </source>
</evidence>
<dbReference type="Proteomes" id="UP001596303">
    <property type="component" value="Unassembled WGS sequence"/>
</dbReference>
<evidence type="ECO:0000313" key="9">
    <source>
        <dbReference type="Proteomes" id="UP001596303"/>
    </source>
</evidence>
<evidence type="ECO:0000256" key="5">
    <source>
        <dbReference type="ARBA" id="ARBA00022989"/>
    </source>
</evidence>
<accession>A0ABW1S9T3</accession>
<feature type="transmembrane region" description="Helical" evidence="7">
    <location>
        <begin position="81"/>
        <end position="102"/>
    </location>
</feature>
<dbReference type="Pfam" id="PF03994">
    <property type="entry name" value="DUF350"/>
    <property type="match status" value="1"/>
</dbReference>
<keyword evidence="9" id="KW-1185">Reference proteome</keyword>
<feature type="transmembrane region" description="Helical" evidence="7">
    <location>
        <begin position="114"/>
        <end position="136"/>
    </location>
</feature>
<protein>
    <submittedName>
        <fullName evidence="8">DUF350 domain-containing protein</fullName>
    </submittedName>
</protein>
<keyword evidence="3" id="KW-1003">Cell membrane</keyword>
<keyword evidence="4 7" id="KW-0812">Transmembrane</keyword>
<dbReference type="RefSeq" id="WP_377377781.1">
    <property type="nucleotide sequence ID" value="NZ_JBHSSW010000009.1"/>
</dbReference>
<evidence type="ECO:0000256" key="1">
    <source>
        <dbReference type="ARBA" id="ARBA00004651"/>
    </source>
</evidence>
<feature type="transmembrane region" description="Helical" evidence="7">
    <location>
        <begin position="15"/>
        <end position="36"/>
    </location>
</feature>